<proteinExistence type="predicted"/>
<accession>A0A8T2LYQ2</accession>
<dbReference type="EMBL" id="JAICCE010000008">
    <property type="protein sequence ID" value="KAG9274486.1"/>
    <property type="molecule type" value="Genomic_DNA"/>
</dbReference>
<name>A0A8T2LYQ2_ASTMX</name>
<gene>
    <name evidence="1" type="ORF">AMEX_G11409</name>
</gene>
<dbReference type="Proteomes" id="UP000752171">
    <property type="component" value="Unassembled WGS sequence"/>
</dbReference>
<evidence type="ECO:0000313" key="2">
    <source>
        <dbReference type="Proteomes" id="UP000752171"/>
    </source>
</evidence>
<reference evidence="1 2" key="1">
    <citation type="submission" date="2021-07" db="EMBL/GenBank/DDBJ databases">
        <authorList>
            <person name="Imarazene B."/>
            <person name="Zahm M."/>
            <person name="Klopp C."/>
            <person name="Cabau C."/>
            <person name="Beille S."/>
            <person name="Jouanno E."/>
            <person name="Castinel A."/>
            <person name="Lluch J."/>
            <person name="Gil L."/>
            <person name="Kuchtly C."/>
            <person name="Lopez Roques C."/>
            <person name="Donnadieu C."/>
            <person name="Parrinello H."/>
            <person name="Journot L."/>
            <person name="Du K."/>
            <person name="Schartl M."/>
            <person name="Retaux S."/>
            <person name="Guiguen Y."/>
        </authorList>
    </citation>
    <scope>NUCLEOTIDE SEQUENCE [LARGE SCALE GENOMIC DNA]</scope>
    <source>
        <strain evidence="1">Pach_M1</strain>
        <tissue evidence="1">Testis</tissue>
    </source>
</reference>
<sequence length="70" mass="7698">MFLVLVTLAVQDPCCPIGHLLNTQEDFRLHSIYLRTAMSELALTSLALDCVPGKDSGKCSLFQKVCKKVS</sequence>
<dbReference type="AlphaFoldDB" id="A0A8T2LYQ2"/>
<evidence type="ECO:0000313" key="1">
    <source>
        <dbReference type="EMBL" id="KAG9274486.1"/>
    </source>
</evidence>
<organism evidence="1 2">
    <name type="scientific">Astyanax mexicanus</name>
    <name type="common">Blind cave fish</name>
    <name type="synonym">Astyanax fasciatus mexicanus</name>
    <dbReference type="NCBI Taxonomy" id="7994"/>
    <lineage>
        <taxon>Eukaryota</taxon>
        <taxon>Metazoa</taxon>
        <taxon>Chordata</taxon>
        <taxon>Craniata</taxon>
        <taxon>Vertebrata</taxon>
        <taxon>Euteleostomi</taxon>
        <taxon>Actinopterygii</taxon>
        <taxon>Neopterygii</taxon>
        <taxon>Teleostei</taxon>
        <taxon>Ostariophysi</taxon>
        <taxon>Characiformes</taxon>
        <taxon>Characoidei</taxon>
        <taxon>Acestrorhamphidae</taxon>
        <taxon>Acestrorhamphinae</taxon>
        <taxon>Astyanax</taxon>
    </lineage>
</organism>
<protein>
    <submittedName>
        <fullName evidence="1">Uncharacterized protein</fullName>
    </submittedName>
</protein>
<comment type="caution">
    <text evidence="1">The sequence shown here is derived from an EMBL/GenBank/DDBJ whole genome shotgun (WGS) entry which is preliminary data.</text>
</comment>